<accession>A0A1Y0D8A0</accession>
<evidence type="ECO:0000256" key="1">
    <source>
        <dbReference type="ARBA" id="ARBA00022723"/>
    </source>
</evidence>
<dbReference type="GO" id="GO:0005524">
    <property type="term" value="F:ATP binding"/>
    <property type="evidence" value="ECO:0007669"/>
    <property type="project" value="UniProtKB-UniRule"/>
</dbReference>
<dbReference type="InterPro" id="IPR034904">
    <property type="entry name" value="FSCA_dom_sf"/>
</dbReference>
<evidence type="ECO:0000256" key="4">
    <source>
        <dbReference type="ARBA" id="ARBA00023004"/>
    </source>
</evidence>
<dbReference type="Gene3D" id="3.40.50.300">
    <property type="entry name" value="P-loop containing nucleotide triphosphate hydrolases"/>
    <property type="match status" value="1"/>
</dbReference>
<evidence type="ECO:0000256" key="6">
    <source>
        <dbReference type="ARBA" id="ARBA00024036"/>
    </source>
</evidence>
<sequence>MNNNDIMALLAKFIPPHWGRDLVSTGAVRDISLQSPRLVIKLVLPFVDYQLETVLTQLDENLCRVSGAEQVEWQISVDVATLARANDAQGVSGVRNIIAISSGKGGVGKSTTAVNLALALQRLGARVGILDADVYGPSIPMMLGVAGAKPSMSDDKMMGPIQAHGIVANSIGFLVSTKDATIWRGPMASKALTQILQETRWGELDYLVVDLPPGTGDIQITMSQGVPTTAAVVVTTPQNVALADAVKGISMFNKVHVPVLGVIENMSYHICGQCGHQAELFGAGGGLRVSQQQQVPLLGQLPLDARIGVDMDKGRPTMIAEPDGALAEAYLTIAARVASGLYFSGKSVPTSLYTRVI</sequence>
<comment type="similarity">
    <text evidence="6 7">Belongs to the Mrp/NBP35 ATP-binding proteins family.</text>
</comment>
<dbReference type="PANTHER" id="PTHR42961">
    <property type="entry name" value="IRON-SULFUR PROTEIN NUBPL"/>
    <property type="match status" value="1"/>
</dbReference>
<keyword evidence="4 7" id="KW-0408">Iron</keyword>
<dbReference type="CDD" id="cd02037">
    <property type="entry name" value="Mrp_NBP35"/>
    <property type="match status" value="1"/>
</dbReference>
<keyword evidence="1 7" id="KW-0479">Metal-binding</keyword>
<dbReference type="FunFam" id="3.40.50.300:FF:000418">
    <property type="entry name" value="Iron-sulfur cluster carrier protein"/>
    <property type="match status" value="1"/>
</dbReference>
<keyword evidence="9" id="KW-1185">Reference proteome</keyword>
<dbReference type="InterPro" id="IPR044304">
    <property type="entry name" value="NUBPL-like"/>
</dbReference>
<protein>
    <recommendedName>
        <fullName evidence="7">Iron-sulfur cluster carrier protein</fullName>
    </recommendedName>
</protein>
<keyword evidence="5 7" id="KW-0411">Iron-sulfur</keyword>
<dbReference type="GO" id="GO:0140663">
    <property type="term" value="F:ATP-dependent FeS chaperone activity"/>
    <property type="evidence" value="ECO:0007669"/>
    <property type="project" value="InterPro"/>
</dbReference>
<dbReference type="SUPFAM" id="SSF52540">
    <property type="entry name" value="P-loop containing nucleoside triphosphate hydrolases"/>
    <property type="match status" value="1"/>
</dbReference>
<dbReference type="PANTHER" id="PTHR42961:SF2">
    <property type="entry name" value="IRON-SULFUR PROTEIN NUBPL"/>
    <property type="match status" value="1"/>
</dbReference>
<evidence type="ECO:0000313" key="9">
    <source>
        <dbReference type="Proteomes" id="UP000243937"/>
    </source>
</evidence>
<dbReference type="PROSITE" id="PS01215">
    <property type="entry name" value="MRP"/>
    <property type="match status" value="1"/>
</dbReference>
<dbReference type="HAMAP" id="MF_02040">
    <property type="entry name" value="Mrp_NBP35"/>
    <property type="match status" value="1"/>
</dbReference>
<dbReference type="GO" id="GO:0051539">
    <property type="term" value="F:4 iron, 4 sulfur cluster binding"/>
    <property type="evidence" value="ECO:0007669"/>
    <property type="project" value="TreeGrafter"/>
</dbReference>
<reference evidence="8 9" key="1">
    <citation type="journal article" date="2014" name="Int. J. Syst. Evol. Microbiol.">
        <title>Oceanisphaera profunda sp. nov., a marine bacterium isolated from deep-sea sediment, and emended description of the genus Oceanisphaera.</title>
        <authorList>
            <person name="Xu Z."/>
            <person name="Zhang X.Y."/>
            <person name="Su H.N."/>
            <person name="Yu Z.C."/>
            <person name="Liu C."/>
            <person name="Li H."/>
            <person name="Chen X.L."/>
            <person name="Song X.Y."/>
            <person name="Xie B.B."/>
            <person name="Qin Q.L."/>
            <person name="Zhou B.C."/>
            <person name="Shi M."/>
            <person name="Huang Y."/>
            <person name="Zhang Y.Z."/>
        </authorList>
    </citation>
    <scope>NUCLEOTIDE SEQUENCE [LARGE SCALE GENOMIC DNA]</scope>
    <source>
        <strain evidence="8 9">SM1222</strain>
    </source>
</reference>
<dbReference type="EMBL" id="CP021377">
    <property type="protein sequence ID" value="ART83779.1"/>
    <property type="molecule type" value="Genomic_DNA"/>
</dbReference>
<keyword evidence="7" id="KW-0378">Hydrolase</keyword>
<evidence type="ECO:0000256" key="2">
    <source>
        <dbReference type="ARBA" id="ARBA00022741"/>
    </source>
</evidence>
<dbReference type="AlphaFoldDB" id="A0A1Y0D8A0"/>
<dbReference type="InterPro" id="IPR033756">
    <property type="entry name" value="YlxH/NBP35"/>
</dbReference>
<keyword evidence="2 7" id="KW-0547">Nucleotide-binding</keyword>
<dbReference type="GO" id="GO:0016226">
    <property type="term" value="P:iron-sulfur cluster assembly"/>
    <property type="evidence" value="ECO:0007669"/>
    <property type="project" value="InterPro"/>
</dbReference>
<dbReference type="KEGG" id="opf:CBP31_14990"/>
<comment type="subunit">
    <text evidence="7">Homodimer.</text>
</comment>
<dbReference type="Proteomes" id="UP000243937">
    <property type="component" value="Chromosome"/>
</dbReference>
<dbReference type="GO" id="GO:0016887">
    <property type="term" value="F:ATP hydrolysis activity"/>
    <property type="evidence" value="ECO:0007669"/>
    <property type="project" value="UniProtKB-UniRule"/>
</dbReference>
<dbReference type="InterPro" id="IPR027417">
    <property type="entry name" value="P-loop_NTPase"/>
</dbReference>
<dbReference type="GO" id="GO:0005829">
    <property type="term" value="C:cytosol"/>
    <property type="evidence" value="ECO:0007669"/>
    <property type="project" value="TreeGrafter"/>
</dbReference>
<dbReference type="InterPro" id="IPR019591">
    <property type="entry name" value="Mrp/NBP35_ATP-bd"/>
</dbReference>
<evidence type="ECO:0000256" key="3">
    <source>
        <dbReference type="ARBA" id="ARBA00022840"/>
    </source>
</evidence>
<gene>
    <name evidence="8" type="ORF">CBP31_14990</name>
</gene>
<keyword evidence="3 7" id="KW-0067">ATP-binding</keyword>
<dbReference type="Pfam" id="PF10609">
    <property type="entry name" value="ParA"/>
    <property type="match status" value="1"/>
</dbReference>
<evidence type="ECO:0000256" key="7">
    <source>
        <dbReference type="HAMAP-Rule" id="MF_02040"/>
    </source>
</evidence>
<dbReference type="NCBIfam" id="NF008669">
    <property type="entry name" value="PRK11670.1"/>
    <property type="match status" value="1"/>
</dbReference>
<evidence type="ECO:0000256" key="5">
    <source>
        <dbReference type="ARBA" id="ARBA00023014"/>
    </source>
</evidence>
<dbReference type="InterPro" id="IPR000808">
    <property type="entry name" value="Mrp-like_CS"/>
</dbReference>
<feature type="binding site" evidence="7">
    <location>
        <begin position="103"/>
        <end position="110"/>
    </location>
    <ligand>
        <name>ATP</name>
        <dbReference type="ChEBI" id="CHEBI:30616"/>
    </ligand>
</feature>
<organism evidence="8 9">
    <name type="scientific">Oceanisphaera profunda</name>
    <dbReference type="NCBI Taxonomy" id="1416627"/>
    <lineage>
        <taxon>Bacteria</taxon>
        <taxon>Pseudomonadati</taxon>
        <taxon>Pseudomonadota</taxon>
        <taxon>Gammaproteobacteria</taxon>
        <taxon>Aeromonadales</taxon>
        <taxon>Aeromonadaceae</taxon>
        <taxon>Oceanisphaera</taxon>
    </lineage>
</organism>
<dbReference type="SUPFAM" id="SSF117916">
    <property type="entry name" value="Fe-S cluster assembly (FSCA) domain-like"/>
    <property type="match status" value="1"/>
</dbReference>
<evidence type="ECO:0000313" key="8">
    <source>
        <dbReference type="EMBL" id="ART83779.1"/>
    </source>
</evidence>
<proteinExistence type="inferred from homology"/>
<dbReference type="OrthoDB" id="9809679at2"/>
<dbReference type="RefSeq" id="WP_087038456.1">
    <property type="nucleotide sequence ID" value="NZ_CP021377.1"/>
</dbReference>
<name>A0A1Y0D8A0_9GAMM</name>
<dbReference type="GO" id="GO:0046872">
    <property type="term" value="F:metal ion binding"/>
    <property type="evidence" value="ECO:0007669"/>
    <property type="project" value="UniProtKB-KW"/>
</dbReference>
<comment type="function">
    <text evidence="7">Binds and transfers iron-sulfur (Fe-S) clusters to target apoproteins. Can hydrolyze ATP.</text>
</comment>